<gene>
    <name evidence="5" type="ORF">GCM10009765_19900</name>
</gene>
<keyword evidence="2" id="KW-0808">Transferase</keyword>
<dbReference type="Proteomes" id="UP001500618">
    <property type="component" value="Unassembled WGS sequence"/>
</dbReference>
<dbReference type="EMBL" id="BAAANY010000008">
    <property type="protein sequence ID" value="GAA1670484.1"/>
    <property type="molecule type" value="Genomic_DNA"/>
</dbReference>
<evidence type="ECO:0000256" key="2">
    <source>
        <dbReference type="ARBA" id="ARBA00022679"/>
    </source>
</evidence>
<accession>A0ABN2GFQ6</accession>
<dbReference type="InterPro" id="IPR028098">
    <property type="entry name" value="Glyco_trans_4-like_N"/>
</dbReference>
<dbReference type="PANTHER" id="PTHR45947">
    <property type="entry name" value="SULFOQUINOVOSYL TRANSFERASE SQD2"/>
    <property type="match status" value="1"/>
</dbReference>
<protein>
    <submittedName>
        <fullName evidence="5">Glycosyltransferase family 1 protein</fullName>
    </submittedName>
</protein>
<dbReference type="PANTHER" id="PTHR45947:SF3">
    <property type="entry name" value="SULFOQUINOVOSYL TRANSFERASE SQD2"/>
    <property type="match status" value="1"/>
</dbReference>
<evidence type="ECO:0000313" key="6">
    <source>
        <dbReference type="Proteomes" id="UP001500618"/>
    </source>
</evidence>
<sequence>MIADDNGAGPARIVRLANFVGPVSGGLRTALREWGRGYRAAGHHPVLIVPAGTASDTETDYGRVITVPSPVIPGTGGYRAIVSRRHVRRWLGELRPDRVEVHDRTTLRWVASWARARGVGSVVVSHERLDSLLRLYADTWLPAASGRAIPVADALNRRMAQAYDTVVITTDWASAEFTRLGVTNLRRVPLGVDLELFHSSRYDAALRGRLASPGELLVVQCTRLHTEKLPHRVIHAIEALLARGVRAAAVVAGDGPLRGSLEAAAQGLPIRFAGFGHDRAELARLLATADVLIAPGPVETFGLAALEALACGTPVVAPGDGALGEVVGDAGVVVRGQHDVVADGEAFADGLLQIAALPPAARRLAARRQAERFSWSTSVQAMLRTHGLSIDVEVS</sequence>
<dbReference type="RefSeq" id="WP_279582567.1">
    <property type="nucleotide sequence ID" value="NZ_BAAANY010000008.1"/>
</dbReference>
<dbReference type="Gene3D" id="3.40.50.2000">
    <property type="entry name" value="Glycogen Phosphorylase B"/>
    <property type="match status" value="2"/>
</dbReference>
<keyword evidence="6" id="KW-1185">Reference proteome</keyword>
<feature type="domain" description="Glycosyl transferase family 1" evidence="3">
    <location>
        <begin position="213"/>
        <end position="366"/>
    </location>
</feature>
<reference evidence="5 6" key="1">
    <citation type="journal article" date="2019" name="Int. J. Syst. Evol. Microbiol.">
        <title>The Global Catalogue of Microorganisms (GCM) 10K type strain sequencing project: providing services to taxonomists for standard genome sequencing and annotation.</title>
        <authorList>
            <consortium name="The Broad Institute Genomics Platform"/>
            <consortium name="The Broad Institute Genome Sequencing Center for Infectious Disease"/>
            <person name="Wu L."/>
            <person name="Ma J."/>
        </authorList>
    </citation>
    <scope>NUCLEOTIDE SEQUENCE [LARGE SCALE GENOMIC DNA]</scope>
    <source>
        <strain evidence="5 6">JCM 14718</strain>
    </source>
</reference>
<proteinExistence type="predicted"/>
<dbReference type="InterPro" id="IPR050194">
    <property type="entry name" value="Glycosyltransferase_grp1"/>
</dbReference>
<evidence type="ECO:0000259" key="4">
    <source>
        <dbReference type="Pfam" id="PF13579"/>
    </source>
</evidence>
<dbReference type="Pfam" id="PF13579">
    <property type="entry name" value="Glyco_trans_4_4"/>
    <property type="match status" value="1"/>
</dbReference>
<dbReference type="SUPFAM" id="SSF53756">
    <property type="entry name" value="UDP-Glycosyltransferase/glycogen phosphorylase"/>
    <property type="match status" value="1"/>
</dbReference>
<feature type="domain" description="Glycosyltransferase subfamily 4-like N-terminal" evidence="4">
    <location>
        <begin position="25"/>
        <end position="190"/>
    </location>
</feature>
<dbReference type="Pfam" id="PF00534">
    <property type="entry name" value="Glycos_transf_1"/>
    <property type="match status" value="1"/>
</dbReference>
<evidence type="ECO:0000313" key="5">
    <source>
        <dbReference type="EMBL" id="GAA1670484.1"/>
    </source>
</evidence>
<organism evidence="5 6">
    <name type="scientific">Fodinicola feengrottensis</name>
    <dbReference type="NCBI Taxonomy" id="435914"/>
    <lineage>
        <taxon>Bacteria</taxon>
        <taxon>Bacillati</taxon>
        <taxon>Actinomycetota</taxon>
        <taxon>Actinomycetes</taxon>
        <taxon>Mycobacteriales</taxon>
        <taxon>Fodinicola</taxon>
    </lineage>
</organism>
<evidence type="ECO:0000256" key="1">
    <source>
        <dbReference type="ARBA" id="ARBA00022676"/>
    </source>
</evidence>
<evidence type="ECO:0000259" key="3">
    <source>
        <dbReference type="Pfam" id="PF00534"/>
    </source>
</evidence>
<name>A0ABN2GFQ6_9ACTN</name>
<dbReference type="InterPro" id="IPR001296">
    <property type="entry name" value="Glyco_trans_1"/>
</dbReference>
<comment type="caution">
    <text evidence="5">The sequence shown here is derived from an EMBL/GenBank/DDBJ whole genome shotgun (WGS) entry which is preliminary data.</text>
</comment>
<keyword evidence="1" id="KW-0328">Glycosyltransferase</keyword>